<comment type="caution">
    <text evidence="1">The sequence shown here is derived from an EMBL/GenBank/DDBJ whole genome shotgun (WGS) entry which is preliminary data.</text>
</comment>
<name>A0A919C767_9ACTN</name>
<evidence type="ECO:0000313" key="2">
    <source>
        <dbReference type="Proteomes" id="UP000638353"/>
    </source>
</evidence>
<organism evidence="1 2">
    <name type="scientific">Streptomyces finlayi</name>
    <dbReference type="NCBI Taxonomy" id="67296"/>
    <lineage>
        <taxon>Bacteria</taxon>
        <taxon>Bacillati</taxon>
        <taxon>Actinomycetota</taxon>
        <taxon>Actinomycetes</taxon>
        <taxon>Kitasatosporales</taxon>
        <taxon>Streptomycetaceae</taxon>
        <taxon>Streptomyces</taxon>
    </lineage>
</organism>
<protein>
    <submittedName>
        <fullName evidence="1">Uncharacterized protein</fullName>
    </submittedName>
</protein>
<accession>A0A919C767</accession>
<dbReference type="AlphaFoldDB" id="A0A919C767"/>
<evidence type="ECO:0000313" key="1">
    <source>
        <dbReference type="EMBL" id="GHC78590.1"/>
    </source>
</evidence>
<dbReference type="InterPro" id="IPR027417">
    <property type="entry name" value="P-loop_NTPase"/>
</dbReference>
<dbReference type="Proteomes" id="UP000638353">
    <property type="component" value="Unassembled WGS sequence"/>
</dbReference>
<dbReference type="SUPFAM" id="SSF52540">
    <property type="entry name" value="P-loop containing nucleoside triphosphate hydrolases"/>
    <property type="match status" value="1"/>
</dbReference>
<proteinExistence type="predicted"/>
<dbReference type="Gene3D" id="3.40.50.300">
    <property type="entry name" value="P-loop containing nucleotide triphosphate hydrolases"/>
    <property type="match status" value="1"/>
</dbReference>
<sequence length="291" mass="32373">MADTWDGIREEWDAAVQLVNGSRSRSNEQLGATRAGLGLSQYPIALTGEPGAGKSVLFDALSGHTGVGDAESRRSPDREEGHRTFLLGSTKLRVSAMVVPGQESLQRERAMNRILSENTSPKGLIHVVCWGHNKVWDRTGQRALERNVRAPDGSISADGTRDWHLEKELVDFEKICDRIIETGAATRGLRWVIVAVTKADLFWNRIEEARDYYVPGSDSAGHHHSAESGFCTMLRDLMDHNDRLRVAVVPMSSQLIRHSFSESLAPQLSQIDSVGAGRLRESFYRTLRRLT</sequence>
<dbReference type="EMBL" id="BMVC01000001">
    <property type="protein sequence ID" value="GHC78590.1"/>
    <property type="molecule type" value="Genomic_DNA"/>
</dbReference>
<reference evidence="1" key="2">
    <citation type="submission" date="2020-09" db="EMBL/GenBank/DDBJ databases">
        <authorList>
            <person name="Sun Q."/>
            <person name="Ohkuma M."/>
        </authorList>
    </citation>
    <scope>NUCLEOTIDE SEQUENCE</scope>
    <source>
        <strain evidence="1">JCM 4637</strain>
    </source>
</reference>
<dbReference type="RefSeq" id="WP_189820911.1">
    <property type="nucleotide sequence ID" value="NZ_BMVC01000001.1"/>
</dbReference>
<reference evidence="1" key="1">
    <citation type="journal article" date="2014" name="Int. J. Syst. Evol. Microbiol.">
        <title>Complete genome sequence of Corynebacterium casei LMG S-19264T (=DSM 44701T), isolated from a smear-ripened cheese.</title>
        <authorList>
            <consortium name="US DOE Joint Genome Institute (JGI-PGF)"/>
            <person name="Walter F."/>
            <person name="Albersmeier A."/>
            <person name="Kalinowski J."/>
            <person name="Ruckert C."/>
        </authorList>
    </citation>
    <scope>NUCLEOTIDE SEQUENCE</scope>
    <source>
        <strain evidence="1">JCM 4637</strain>
    </source>
</reference>
<gene>
    <name evidence="1" type="ORF">GCM10010334_04100</name>
</gene>